<evidence type="ECO:0000313" key="2">
    <source>
        <dbReference type="Proteomes" id="UP001156218"/>
    </source>
</evidence>
<dbReference type="AlphaFoldDB" id="A0A412GQE2"/>
<name>A0A412GQE2_BACT4</name>
<organism evidence="1 2">
    <name type="scientific">Bacteroides thetaiotaomicron</name>
    <dbReference type="NCBI Taxonomy" id="818"/>
    <lineage>
        <taxon>Bacteria</taxon>
        <taxon>Pseudomonadati</taxon>
        <taxon>Bacteroidota</taxon>
        <taxon>Bacteroidia</taxon>
        <taxon>Bacteroidales</taxon>
        <taxon>Bacteroidaceae</taxon>
        <taxon>Bacteroides</taxon>
    </lineage>
</organism>
<gene>
    <name evidence="1" type="ORF">KQP68_16400</name>
</gene>
<dbReference type="EMBL" id="CP083680">
    <property type="protein sequence ID" value="UYU65151.1"/>
    <property type="molecule type" value="Genomic_DNA"/>
</dbReference>
<evidence type="ECO:0000313" key="1">
    <source>
        <dbReference type="EMBL" id="UYU65151.1"/>
    </source>
</evidence>
<dbReference type="Proteomes" id="UP001156218">
    <property type="component" value="Chromosome"/>
</dbReference>
<protein>
    <submittedName>
        <fullName evidence="1">Uncharacterized protein</fullName>
    </submittedName>
</protein>
<reference evidence="1 2" key="1">
    <citation type="submission" date="2021-06" db="EMBL/GenBank/DDBJ databases">
        <title>Interrogation of the integrated mobile genetic elements in gut-associated Bacteroides with a consensus prediction approach.</title>
        <authorList>
            <person name="Campbell D.E."/>
            <person name="Leigh J.R."/>
            <person name="Kim T."/>
            <person name="England W."/>
            <person name="Whitaker R.J."/>
            <person name="Degnan P.H."/>
        </authorList>
    </citation>
    <scope>NUCLEOTIDE SEQUENCE [LARGE SCALE GENOMIC DNA]</scope>
    <source>
        <strain evidence="1 2">WAL8669</strain>
    </source>
</reference>
<proteinExistence type="predicted"/>
<dbReference type="RefSeq" id="WP_048699142.1">
    <property type="nucleotide sequence ID" value="NZ_CP083680.1"/>
</dbReference>
<accession>A0A412GQE2</accession>
<sequence>MKTFILSFIFIFSAAVNTFAQRYIFKMYRFECSELFGIDLTKPKGFKVVDGMTTFRVNEKRNIGTIYRMTLESKDKNCLILFPYFDVIENNNTVSQNMAYGELKAVLNLGLEDDMRLKTVNGIFMMQGESNSKLDNQLIELDSAKYVKTITGDNMENYFNADTVFIWKAPLQNEWSASLSKHNAEIYTECIGINVIKTGHPSGIIKILLTEEGKKKEEEYLQALFRSIRYSDIAPNYDQEKREITIKKLKSRYKFHYKKYMLK</sequence>